<organism evidence="1 2">
    <name type="scientific">Neisseria elongata</name>
    <dbReference type="NCBI Taxonomy" id="495"/>
    <lineage>
        <taxon>Bacteria</taxon>
        <taxon>Pseudomonadati</taxon>
        <taxon>Pseudomonadota</taxon>
        <taxon>Betaproteobacteria</taxon>
        <taxon>Neisseriales</taxon>
        <taxon>Neisseriaceae</taxon>
        <taxon>Neisseria</taxon>
    </lineage>
</organism>
<protein>
    <submittedName>
        <fullName evidence="1">VacJ-like protein</fullName>
    </submittedName>
</protein>
<proteinExistence type="predicted"/>
<gene>
    <name evidence="1" type="ORF">NCTC10660_01953</name>
</gene>
<accession>A0A378U188</accession>
<reference evidence="1 2" key="1">
    <citation type="submission" date="2018-06" db="EMBL/GenBank/DDBJ databases">
        <authorList>
            <consortium name="Pathogen Informatics"/>
            <person name="Doyle S."/>
        </authorList>
    </citation>
    <scope>NUCLEOTIDE SEQUENCE [LARGE SCALE GENOMIC DNA]</scope>
    <source>
        <strain evidence="1 2">NCTC10660</strain>
    </source>
</reference>
<evidence type="ECO:0000313" key="1">
    <source>
        <dbReference type="EMBL" id="STZ68434.1"/>
    </source>
</evidence>
<dbReference type="EMBL" id="UGQW01000002">
    <property type="protein sequence ID" value="STZ68434.1"/>
    <property type="molecule type" value="Genomic_DNA"/>
</dbReference>
<sequence length="119" mass="13875">MYEVNRSLFLLIPREPFWHWLHSIGTDLSDFTLEDLQDDANAYLTDPCNNTDEIWDSIEGRVEEIFAAELADWCEDDSLWPDLHPDIFAEWFDIRTATVVTDLTAEPLAREAFQPLDLD</sequence>
<evidence type="ECO:0000313" key="2">
    <source>
        <dbReference type="Proteomes" id="UP000254927"/>
    </source>
</evidence>
<dbReference type="Proteomes" id="UP000254927">
    <property type="component" value="Unassembled WGS sequence"/>
</dbReference>
<name>A0A378U188_NEIEL</name>
<dbReference type="RefSeq" id="WP_074894882.1">
    <property type="nucleotide sequence ID" value="NZ_CP031252.1"/>
</dbReference>
<dbReference type="AlphaFoldDB" id="A0A378U188"/>
<dbReference type="GeneID" id="93352942"/>